<proteinExistence type="predicted"/>
<gene>
    <name evidence="1" type="ORF">CAZ10_31570</name>
</gene>
<name>A0A241XHM6_PSEAI</name>
<reference evidence="1 2" key="1">
    <citation type="submission" date="2017-05" db="EMBL/GenBank/DDBJ databases">
        <authorList>
            <person name="Song R."/>
            <person name="Chenine A.L."/>
            <person name="Ruprecht R.M."/>
        </authorList>
    </citation>
    <scope>NUCLEOTIDE SEQUENCE [LARGE SCALE GENOMIC DNA]</scope>
    <source>
        <strain evidence="1 2">S567_C10_BS</strain>
    </source>
</reference>
<protein>
    <submittedName>
        <fullName evidence="1">Uncharacterized protein</fullName>
    </submittedName>
</protein>
<sequence length="94" mass="10104">MSNVQPMAPRKVMTRLEREFLKVAGQELAQVKVGGAAALSALLQMVANWHGDRGTLGFHDYGRLWLQDGNAKGAAVETLLRDLFGLKGTPKGAA</sequence>
<accession>A0A241XHM6</accession>
<evidence type="ECO:0000313" key="2">
    <source>
        <dbReference type="Proteomes" id="UP000194857"/>
    </source>
</evidence>
<dbReference type="Proteomes" id="UP000194857">
    <property type="component" value="Unassembled WGS sequence"/>
</dbReference>
<evidence type="ECO:0000313" key="1">
    <source>
        <dbReference type="EMBL" id="OTI55839.1"/>
    </source>
</evidence>
<dbReference type="EMBL" id="NFFZ01000025">
    <property type="protein sequence ID" value="OTI55839.1"/>
    <property type="molecule type" value="Genomic_DNA"/>
</dbReference>
<dbReference type="AlphaFoldDB" id="A0A241XHM6"/>
<organism evidence="1 2">
    <name type="scientific">Pseudomonas aeruginosa</name>
    <dbReference type="NCBI Taxonomy" id="287"/>
    <lineage>
        <taxon>Bacteria</taxon>
        <taxon>Pseudomonadati</taxon>
        <taxon>Pseudomonadota</taxon>
        <taxon>Gammaproteobacteria</taxon>
        <taxon>Pseudomonadales</taxon>
        <taxon>Pseudomonadaceae</taxon>
        <taxon>Pseudomonas</taxon>
    </lineage>
</organism>
<comment type="caution">
    <text evidence="1">The sequence shown here is derived from an EMBL/GenBank/DDBJ whole genome shotgun (WGS) entry which is preliminary data.</text>
</comment>
<dbReference type="RefSeq" id="WP_086250869.1">
    <property type="nucleotide sequence ID" value="NZ_NFFZ01000025.1"/>
</dbReference>